<dbReference type="EMBL" id="JANQDX010000019">
    <property type="protein sequence ID" value="KAL0904438.1"/>
    <property type="molecule type" value="Genomic_DNA"/>
</dbReference>
<dbReference type="PANTHER" id="PTHR48056">
    <property type="entry name" value="LRR RECEPTOR-LIKE SERINE/THREONINE-PROTEIN KINASE-RELATED"/>
    <property type="match status" value="1"/>
</dbReference>
<dbReference type="InterPro" id="IPR001611">
    <property type="entry name" value="Leu-rich_rpt"/>
</dbReference>
<evidence type="ECO:0000256" key="2">
    <source>
        <dbReference type="ARBA" id="ARBA00022737"/>
    </source>
</evidence>
<dbReference type="InterPro" id="IPR050647">
    <property type="entry name" value="Plant_LRR-RLKs"/>
</dbReference>
<evidence type="ECO:0000256" key="3">
    <source>
        <dbReference type="ARBA" id="ARBA00023170"/>
    </source>
</evidence>
<keyword evidence="1" id="KW-0433">Leucine-rich repeat</keyword>
<protein>
    <submittedName>
        <fullName evidence="5">Uncharacterized protein</fullName>
    </submittedName>
</protein>
<keyword evidence="3" id="KW-0675">Receptor</keyword>
<evidence type="ECO:0000313" key="6">
    <source>
        <dbReference type="Proteomes" id="UP001552299"/>
    </source>
</evidence>
<dbReference type="Gene3D" id="3.80.10.10">
    <property type="entry name" value="Ribonuclease Inhibitor"/>
    <property type="match status" value="1"/>
</dbReference>
<dbReference type="PANTHER" id="PTHR48056:SF37">
    <property type="entry name" value="PROTEIN KINASE DOMAIN-CONTAINING PROTEIN"/>
    <property type="match status" value="1"/>
</dbReference>
<dbReference type="Pfam" id="PF00560">
    <property type="entry name" value="LRR_1"/>
    <property type="match status" value="1"/>
</dbReference>
<reference evidence="5 6" key="1">
    <citation type="journal article" date="2024" name="Plant Biotechnol. J.">
        <title>Dendrobium thyrsiflorum genome and its molecular insights into genes involved in important horticultural traits.</title>
        <authorList>
            <person name="Chen B."/>
            <person name="Wang J.Y."/>
            <person name="Zheng P.J."/>
            <person name="Li K.L."/>
            <person name="Liang Y.M."/>
            <person name="Chen X.F."/>
            <person name="Zhang C."/>
            <person name="Zhao X."/>
            <person name="He X."/>
            <person name="Zhang G.Q."/>
            <person name="Liu Z.J."/>
            <person name="Xu Q."/>
        </authorList>
    </citation>
    <scope>NUCLEOTIDE SEQUENCE [LARGE SCALE GENOMIC DNA]</scope>
    <source>
        <strain evidence="5">GZMU011</strain>
    </source>
</reference>
<keyword evidence="6" id="KW-1185">Reference proteome</keyword>
<dbReference type="Proteomes" id="UP001552299">
    <property type="component" value="Unassembled WGS sequence"/>
</dbReference>
<dbReference type="SUPFAM" id="SSF52058">
    <property type="entry name" value="L domain-like"/>
    <property type="match status" value="1"/>
</dbReference>
<evidence type="ECO:0000256" key="4">
    <source>
        <dbReference type="ARBA" id="ARBA00023180"/>
    </source>
</evidence>
<sequence length="175" mass="20218">MIYLEIEDWFCGGRRVHDRQRVCIRRRHRRPAIGSLDETSEAGFLTGVRLGLIDTEQEREEKKKWIFAGVVLMQIGNLSNPEMWSLFHNNLVGIIPIEIGKLYKLNLFYIYENQMSEAIPKELMNCSSLEELDLFGNHFSSHLPNVFGGLKNLITSLPFSLFLLVNNLPPNEILE</sequence>
<keyword evidence="2" id="KW-0677">Repeat</keyword>
<evidence type="ECO:0000313" key="5">
    <source>
        <dbReference type="EMBL" id="KAL0904438.1"/>
    </source>
</evidence>
<dbReference type="InterPro" id="IPR032675">
    <property type="entry name" value="LRR_dom_sf"/>
</dbReference>
<keyword evidence="4" id="KW-0325">Glycoprotein</keyword>
<evidence type="ECO:0000256" key="1">
    <source>
        <dbReference type="ARBA" id="ARBA00022614"/>
    </source>
</evidence>
<proteinExistence type="predicted"/>
<organism evidence="5 6">
    <name type="scientific">Dendrobium thyrsiflorum</name>
    <name type="common">Pinecone-like raceme dendrobium</name>
    <name type="synonym">Orchid</name>
    <dbReference type="NCBI Taxonomy" id="117978"/>
    <lineage>
        <taxon>Eukaryota</taxon>
        <taxon>Viridiplantae</taxon>
        <taxon>Streptophyta</taxon>
        <taxon>Embryophyta</taxon>
        <taxon>Tracheophyta</taxon>
        <taxon>Spermatophyta</taxon>
        <taxon>Magnoliopsida</taxon>
        <taxon>Liliopsida</taxon>
        <taxon>Asparagales</taxon>
        <taxon>Orchidaceae</taxon>
        <taxon>Epidendroideae</taxon>
        <taxon>Malaxideae</taxon>
        <taxon>Dendrobiinae</taxon>
        <taxon>Dendrobium</taxon>
    </lineage>
</organism>
<comment type="caution">
    <text evidence="5">The sequence shown here is derived from an EMBL/GenBank/DDBJ whole genome shotgun (WGS) entry which is preliminary data.</text>
</comment>
<accession>A0ABD0TY35</accession>
<dbReference type="AlphaFoldDB" id="A0ABD0TY35"/>
<gene>
    <name evidence="5" type="ORF">M5K25_026548</name>
</gene>
<name>A0ABD0TY35_DENTH</name>